<sequence>MRLLFEMDRKDYDPNGSRLVRPSARAIIAKGNRIVMVRSRKYDYYKFPGGGLEAGETPRSALIREVMEEAGMIVIPESVRAFGYVHRVQKGEQQDIFVQDNFYYFCEVEEQILEQKLDPYEADEEFTLEFVLPEQAIAVNRSAEHGDRSDDPYLLAMAEREARVLELLMCTDRRK</sequence>
<dbReference type="PROSITE" id="PS00893">
    <property type="entry name" value="NUDIX_BOX"/>
    <property type="match status" value="1"/>
</dbReference>
<dbReference type="InterPro" id="IPR000086">
    <property type="entry name" value="NUDIX_hydrolase_dom"/>
</dbReference>
<comment type="cofactor">
    <cofactor evidence="1">
        <name>Mg(2+)</name>
        <dbReference type="ChEBI" id="CHEBI:18420"/>
    </cofactor>
</comment>
<evidence type="ECO:0000256" key="2">
    <source>
        <dbReference type="ARBA" id="ARBA00022801"/>
    </source>
</evidence>
<organism evidence="5 6">
    <name type="scientific">Candidatus Fusicatenibacter merdavium</name>
    <dbReference type="NCBI Taxonomy" id="2838600"/>
    <lineage>
        <taxon>Bacteria</taxon>
        <taxon>Bacillati</taxon>
        <taxon>Bacillota</taxon>
        <taxon>Clostridia</taxon>
        <taxon>Lachnospirales</taxon>
        <taxon>Lachnospiraceae</taxon>
        <taxon>Fusicatenibacter</taxon>
    </lineage>
</organism>
<dbReference type="PANTHER" id="PTHR43046">
    <property type="entry name" value="GDP-MANNOSE MANNOSYL HYDROLASE"/>
    <property type="match status" value="1"/>
</dbReference>
<keyword evidence="2 3" id="KW-0378">Hydrolase</keyword>
<dbReference type="Gene3D" id="3.90.79.10">
    <property type="entry name" value="Nucleoside Triphosphate Pyrophosphohydrolase"/>
    <property type="match status" value="1"/>
</dbReference>
<evidence type="ECO:0000256" key="1">
    <source>
        <dbReference type="ARBA" id="ARBA00001946"/>
    </source>
</evidence>
<dbReference type="InterPro" id="IPR020476">
    <property type="entry name" value="Nudix_hydrolase"/>
</dbReference>
<dbReference type="PROSITE" id="PS51462">
    <property type="entry name" value="NUDIX"/>
    <property type="match status" value="1"/>
</dbReference>
<evidence type="ECO:0000313" key="5">
    <source>
        <dbReference type="EMBL" id="HIX78324.1"/>
    </source>
</evidence>
<reference evidence="5" key="2">
    <citation type="submission" date="2021-04" db="EMBL/GenBank/DDBJ databases">
        <authorList>
            <person name="Gilroy R."/>
        </authorList>
    </citation>
    <scope>NUCLEOTIDE SEQUENCE</scope>
    <source>
        <strain evidence="5">CHK183-1962</strain>
    </source>
</reference>
<dbReference type="AlphaFoldDB" id="A0A9D1XF63"/>
<accession>A0A9D1XF63</accession>
<dbReference type="PRINTS" id="PR00502">
    <property type="entry name" value="NUDIXFAMILY"/>
</dbReference>
<name>A0A9D1XF63_9FIRM</name>
<dbReference type="PANTHER" id="PTHR43046:SF15">
    <property type="entry name" value="MUTT_NUDIX FAMILY PROTEIN"/>
    <property type="match status" value="1"/>
</dbReference>
<dbReference type="Pfam" id="PF00293">
    <property type="entry name" value="NUDIX"/>
    <property type="match status" value="1"/>
</dbReference>
<gene>
    <name evidence="5" type="ORF">H9734_12155</name>
</gene>
<feature type="domain" description="Nudix hydrolase" evidence="4">
    <location>
        <begin position="19"/>
        <end position="156"/>
    </location>
</feature>
<dbReference type="Proteomes" id="UP000886890">
    <property type="component" value="Unassembled WGS sequence"/>
</dbReference>
<dbReference type="GO" id="GO:0016787">
    <property type="term" value="F:hydrolase activity"/>
    <property type="evidence" value="ECO:0007669"/>
    <property type="project" value="UniProtKB-KW"/>
</dbReference>
<dbReference type="EMBL" id="DXEK01000197">
    <property type="protein sequence ID" value="HIX78324.1"/>
    <property type="molecule type" value="Genomic_DNA"/>
</dbReference>
<comment type="caution">
    <text evidence="5">The sequence shown here is derived from an EMBL/GenBank/DDBJ whole genome shotgun (WGS) entry which is preliminary data.</text>
</comment>
<evidence type="ECO:0000313" key="6">
    <source>
        <dbReference type="Proteomes" id="UP000886890"/>
    </source>
</evidence>
<comment type="similarity">
    <text evidence="3">Belongs to the Nudix hydrolase family.</text>
</comment>
<dbReference type="InterPro" id="IPR020084">
    <property type="entry name" value="NUDIX_hydrolase_CS"/>
</dbReference>
<dbReference type="InterPro" id="IPR015797">
    <property type="entry name" value="NUDIX_hydrolase-like_dom_sf"/>
</dbReference>
<evidence type="ECO:0000259" key="4">
    <source>
        <dbReference type="PROSITE" id="PS51462"/>
    </source>
</evidence>
<dbReference type="SUPFAM" id="SSF55811">
    <property type="entry name" value="Nudix"/>
    <property type="match status" value="1"/>
</dbReference>
<protein>
    <submittedName>
        <fullName evidence="5">NUDIX domain-containing protein</fullName>
    </submittedName>
</protein>
<proteinExistence type="inferred from homology"/>
<reference evidence="5" key="1">
    <citation type="journal article" date="2021" name="PeerJ">
        <title>Extensive microbial diversity within the chicken gut microbiome revealed by metagenomics and culture.</title>
        <authorList>
            <person name="Gilroy R."/>
            <person name="Ravi A."/>
            <person name="Getino M."/>
            <person name="Pursley I."/>
            <person name="Horton D.L."/>
            <person name="Alikhan N.F."/>
            <person name="Baker D."/>
            <person name="Gharbi K."/>
            <person name="Hall N."/>
            <person name="Watson M."/>
            <person name="Adriaenssens E.M."/>
            <person name="Foster-Nyarko E."/>
            <person name="Jarju S."/>
            <person name="Secka A."/>
            <person name="Antonio M."/>
            <person name="Oren A."/>
            <person name="Chaudhuri R.R."/>
            <person name="La Ragione R."/>
            <person name="Hildebrand F."/>
            <person name="Pallen M.J."/>
        </authorList>
    </citation>
    <scope>NUCLEOTIDE SEQUENCE</scope>
    <source>
        <strain evidence="5">CHK183-1962</strain>
    </source>
</reference>
<evidence type="ECO:0000256" key="3">
    <source>
        <dbReference type="RuleBase" id="RU003476"/>
    </source>
</evidence>
<dbReference type="CDD" id="cd02883">
    <property type="entry name" value="NUDIX_Hydrolase"/>
    <property type="match status" value="1"/>
</dbReference>